<comment type="caution">
    <text evidence="3">The sequence shown here is derived from an EMBL/GenBank/DDBJ whole genome shotgun (WGS) entry which is preliminary data.</text>
</comment>
<sequence length="154" mass="16990">MLTEKLAKSRFNPAPGIADFWNEFKKPQPYRWAILLASAIPVIIIMLWATAQSVTAPPARPEVTWITSFAPDRTDEEIMASNIANQERKDAIAAEQERIAEEKRNMYRELGRATGIDVDAMEAEIEAERAAEEAAAAQQEPSTGSSASEAELAE</sequence>
<dbReference type="AlphaFoldDB" id="A0A850HAY9"/>
<evidence type="ECO:0000256" key="2">
    <source>
        <dbReference type="SAM" id="Phobius"/>
    </source>
</evidence>
<keyword evidence="2" id="KW-1133">Transmembrane helix</keyword>
<dbReference type="EMBL" id="JABWTA010000001">
    <property type="protein sequence ID" value="NVE94909.1"/>
    <property type="molecule type" value="Genomic_DNA"/>
</dbReference>
<evidence type="ECO:0000256" key="1">
    <source>
        <dbReference type="SAM" id="MobiDB-lite"/>
    </source>
</evidence>
<feature type="compositionally biased region" description="Polar residues" evidence="1">
    <location>
        <begin position="139"/>
        <end position="148"/>
    </location>
</feature>
<gene>
    <name evidence="3" type="ORF">HUO12_08375</name>
</gene>
<keyword evidence="2" id="KW-0812">Transmembrane</keyword>
<proteinExistence type="predicted"/>
<feature type="region of interest" description="Disordered" evidence="1">
    <location>
        <begin position="123"/>
        <end position="154"/>
    </location>
</feature>
<keyword evidence="2" id="KW-0472">Membrane</keyword>
<keyword evidence="4" id="KW-1185">Reference proteome</keyword>
<accession>A0A850HAY9</accession>
<reference evidence="3 4" key="1">
    <citation type="submission" date="2020-06" db="EMBL/GenBank/DDBJ databases">
        <title>Altererythrobacter lutimaris sp. nov., a marine bacterium isolated from a tidal flat.</title>
        <authorList>
            <person name="Kim D."/>
            <person name="Yoo Y."/>
            <person name="Kim J.-J."/>
        </authorList>
    </citation>
    <scope>NUCLEOTIDE SEQUENCE [LARGE SCALE GENOMIC DNA]</scope>
    <source>
        <strain evidence="3 4">JGD-16</strain>
    </source>
</reference>
<name>A0A850HAY9_9SPHN</name>
<protein>
    <submittedName>
        <fullName evidence="3">Uncharacterized protein</fullName>
    </submittedName>
</protein>
<evidence type="ECO:0000313" key="3">
    <source>
        <dbReference type="EMBL" id="NVE94909.1"/>
    </source>
</evidence>
<dbReference type="Proteomes" id="UP000546031">
    <property type="component" value="Unassembled WGS sequence"/>
</dbReference>
<organism evidence="3 4">
    <name type="scientific">Altererythrobacter lutimaris</name>
    <dbReference type="NCBI Taxonomy" id="2743979"/>
    <lineage>
        <taxon>Bacteria</taxon>
        <taxon>Pseudomonadati</taxon>
        <taxon>Pseudomonadota</taxon>
        <taxon>Alphaproteobacteria</taxon>
        <taxon>Sphingomonadales</taxon>
        <taxon>Erythrobacteraceae</taxon>
        <taxon>Altererythrobacter</taxon>
    </lineage>
</organism>
<dbReference type="RefSeq" id="WP_176273134.1">
    <property type="nucleotide sequence ID" value="NZ_JABWTA010000001.1"/>
</dbReference>
<feature type="transmembrane region" description="Helical" evidence="2">
    <location>
        <begin position="32"/>
        <end position="51"/>
    </location>
</feature>
<evidence type="ECO:0000313" key="4">
    <source>
        <dbReference type="Proteomes" id="UP000546031"/>
    </source>
</evidence>